<keyword evidence="9" id="KW-1185">Reference proteome</keyword>
<dbReference type="EMBL" id="WMBE01000003">
    <property type="protein sequence ID" value="MDG0867369.1"/>
    <property type="molecule type" value="Genomic_DNA"/>
</dbReference>
<dbReference type="AlphaFoldDB" id="A0AAJ6CVJ6"/>
<evidence type="ECO:0000256" key="2">
    <source>
        <dbReference type="ARBA" id="ARBA00011062"/>
    </source>
</evidence>
<accession>A0AAJ6CVJ6</accession>
<feature type="binding site" evidence="5">
    <location>
        <position position="9"/>
    </location>
    <ligand>
        <name>a divalent metal cation</name>
        <dbReference type="ChEBI" id="CHEBI:60240"/>
    </ligand>
</feature>
<dbReference type="InterPro" id="IPR030048">
    <property type="entry name" value="SurE"/>
</dbReference>
<dbReference type="GO" id="GO:0005737">
    <property type="term" value="C:cytoplasm"/>
    <property type="evidence" value="ECO:0007669"/>
    <property type="project" value="UniProtKB-SubCell"/>
</dbReference>
<dbReference type="PANTHER" id="PTHR30457">
    <property type="entry name" value="5'-NUCLEOTIDASE SURE"/>
    <property type="match status" value="1"/>
</dbReference>
<comment type="catalytic activity">
    <reaction evidence="1 5">
        <text>a ribonucleoside 5'-phosphate + H2O = a ribonucleoside + phosphate</text>
        <dbReference type="Rhea" id="RHEA:12484"/>
        <dbReference type="ChEBI" id="CHEBI:15377"/>
        <dbReference type="ChEBI" id="CHEBI:18254"/>
        <dbReference type="ChEBI" id="CHEBI:43474"/>
        <dbReference type="ChEBI" id="CHEBI:58043"/>
        <dbReference type="EC" id="3.1.3.5"/>
    </reaction>
</comment>
<evidence type="ECO:0000256" key="1">
    <source>
        <dbReference type="ARBA" id="ARBA00000815"/>
    </source>
</evidence>
<dbReference type="Proteomes" id="UP001321249">
    <property type="component" value="Unassembled WGS sequence"/>
</dbReference>
<feature type="binding site" evidence="5">
    <location>
        <position position="8"/>
    </location>
    <ligand>
        <name>a divalent metal cation</name>
        <dbReference type="ChEBI" id="CHEBI:60240"/>
    </ligand>
</feature>
<evidence type="ECO:0000259" key="6">
    <source>
        <dbReference type="Pfam" id="PF01975"/>
    </source>
</evidence>
<keyword evidence="3 5" id="KW-0479">Metal-binding</keyword>
<dbReference type="NCBIfam" id="TIGR00087">
    <property type="entry name" value="surE"/>
    <property type="match status" value="1"/>
</dbReference>
<reference evidence="8" key="2">
    <citation type="journal article" date="2023" name="Nat. Commun.">
        <title>Cultivation of marine bacteria of the SAR202 clade.</title>
        <authorList>
            <person name="Lim Y."/>
            <person name="Seo J.H."/>
            <person name="Giovannoni S.J."/>
            <person name="Kang I."/>
            <person name="Cho J.C."/>
        </authorList>
    </citation>
    <scope>NUCLEOTIDE SEQUENCE</scope>
    <source>
        <strain evidence="8">JH1073</strain>
    </source>
</reference>
<evidence type="ECO:0000256" key="3">
    <source>
        <dbReference type="ARBA" id="ARBA00022723"/>
    </source>
</evidence>
<sequence length="259" mass="27215">MKILVTNDDGFNNPGIWALVRAVKDLGDVTVVAPADNQSGVGTALSLRKSVKINSAPSRVDGVPCWAVAGTPADSVILGVEHVLLRDCDLVVSGINPGFNTSRNVFISGTMGAAIQAAGKGIKACAFSLGMDGDLEDPIAAKVVNAVATELLKPETQRGALFNVNFPAELGDTYRGVEGAFPQPTEFMSKLEAQSDGGYELFSGLRMNIMEEELTAGSDNEVLSRGKVSISSFDGPTLTHQPQDPTLQRIIDAANRVIG</sequence>
<evidence type="ECO:0000313" key="9">
    <source>
        <dbReference type="Proteomes" id="UP001219901"/>
    </source>
</evidence>
<comment type="function">
    <text evidence="5">Nucleotidase that shows phosphatase activity on nucleoside 5'-monophosphates.</text>
</comment>
<organism evidence="8 9">
    <name type="scientific">Candidatus Lucifugimonas marina</name>
    <dbReference type="NCBI Taxonomy" id="3038979"/>
    <lineage>
        <taxon>Bacteria</taxon>
        <taxon>Bacillati</taxon>
        <taxon>Chloroflexota</taxon>
        <taxon>Dehalococcoidia</taxon>
        <taxon>SAR202 cluster</taxon>
        <taxon>Candidatus Lucifugimonadales</taxon>
        <taxon>Candidatus Lucifugimonadaceae</taxon>
        <taxon>Candidatus Lucifugimonas</taxon>
    </lineage>
</organism>
<keyword evidence="5" id="KW-0547">Nucleotide-binding</keyword>
<keyword evidence="5" id="KW-0963">Cytoplasm</keyword>
<feature type="binding site" evidence="5">
    <location>
        <position position="39"/>
    </location>
    <ligand>
        <name>a divalent metal cation</name>
        <dbReference type="ChEBI" id="CHEBI:60240"/>
    </ligand>
</feature>
<evidence type="ECO:0000256" key="5">
    <source>
        <dbReference type="HAMAP-Rule" id="MF_00060"/>
    </source>
</evidence>
<gene>
    <name evidence="5 8" type="primary">surE</name>
    <name evidence="7" type="ORF">GKO46_09840</name>
    <name evidence="8" type="ORF">GKO48_11700</name>
</gene>
<feature type="domain" description="Survival protein SurE-like phosphatase/nucleotidase" evidence="6">
    <location>
        <begin position="3"/>
        <end position="177"/>
    </location>
</feature>
<dbReference type="Pfam" id="PF01975">
    <property type="entry name" value="SurE"/>
    <property type="match status" value="1"/>
</dbReference>
<comment type="subcellular location">
    <subcellularLocation>
        <location evidence="5">Cytoplasm</location>
    </subcellularLocation>
</comment>
<proteinExistence type="inferred from homology"/>
<feature type="binding site" evidence="5">
    <location>
        <position position="96"/>
    </location>
    <ligand>
        <name>a divalent metal cation</name>
        <dbReference type="ChEBI" id="CHEBI:60240"/>
    </ligand>
</feature>
<protein>
    <recommendedName>
        <fullName evidence="5">5'-nucleotidase SurE</fullName>
        <ecNumber evidence="5">3.1.3.5</ecNumber>
    </recommendedName>
    <alternativeName>
        <fullName evidence="5">Nucleoside 5'-monophosphate phosphohydrolase</fullName>
    </alternativeName>
</protein>
<dbReference type="GO" id="GO:0046872">
    <property type="term" value="F:metal ion binding"/>
    <property type="evidence" value="ECO:0007669"/>
    <property type="project" value="UniProtKB-UniRule"/>
</dbReference>
<evidence type="ECO:0000313" key="7">
    <source>
        <dbReference type="EMBL" id="MDG0867369.1"/>
    </source>
</evidence>
<dbReference type="PANTHER" id="PTHR30457:SF0">
    <property type="entry name" value="PHOSPHATASE, PUTATIVE (AFU_ORTHOLOGUE AFUA_4G01070)-RELATED"/>
    <property type="match status" value="1"/>
</dbReference>
<dbReference type="EMBL" id="CP046147">
    <property type="protein sequence ID" value="WFG40249.1"/>
    <property type="molecule type" value="Genomic_DNA"/>
</dbReference>
<dbReference type="Proteomes" id="UP001219901">
    <property type="component" value="Chromosome"/>
</dbReference>
<dbReference type="InterPro" id="IPR036523">
    <property type="entry name" value="SurE-like_sf"/>
</dbReference>
<reference evidence="9" key="3">
    <citation type="submission" date="2023-06" db="EMBL/GenBank/DDBJ databases">
        <title>Pangenomics reveal diversification of enzyme families and niche specialization in globally abundant SAR202 bacteria.</title>
        <authorList>
            <person name="Saw J.H.W."/>
        </authorList>
    </citation>
    <scope>NUCLEOTIDE SEQUENCE [LARGE SCALE GENOMIC DNA]</scope>
    <source>
        <strain evidence="9">JH1073</strain>
    </source>
</reference>
<dbReference type="EC" id="3.1.3.5" evidence="5"/>
<comment type="similarity">
    <text evidence="2 5">Belongs to the SurE nucleotidase family.</text>
</comment>
<evidence type="ECO:0000313" key="10">
    <source>
        <dbReference type="Proteomes" id="UP001321249"/>
    </source>
</evidence>
<name>A0AAJ6CVJ6_9CHLR</name>
<evidence type="ECO:0000313" key="8">
    <source>
        <dbReference type="EMBL" id="WFG40249.1"/>
    </source>
</evidence>
<dbReference type="SUPFAM" id="SSF64167">
    <property type="entry name" value="SurE-like"/>
    <property type="match status" value="1"/>
</dbReference>
<dbReference type="RefSeq" id="WP_342825671.1">
    <property type="nucleotide sequence ID" value="NZ_CP046146.1"/>
</dbReference>
<comment type="cofactor">
    <cofactor evidence="5">
        <name>a divalent metal cation</name>
        <dbReference type="ChEBI" id="CHEBI:60240"/>
    </cofactor>
    <text evidence="5">Binds 1 divalent metal cation per subunit.</text>
</comment>
<evidence type="ECO:0000256" key="4">
    <source>
        <dbReference type="ARBA" id="ARBA00022801"/>
    </source>
</evidence>
<reference evidence="9 10" key="1">
    <citation type="submission" date="2019-11" db="EMBL/GenBank/DDBJ databases">
        <authorList>
            <person name="Cho J.-C."/>
        </authorList>
    </citation>
    <scope>NUCLEOTIDE SEQUENCE [LARGE SCALE GENOMIC DNA]</scope>
    <source>
        <strain evidence="8 9">JH1073</strain>
        <strain evidence="7 10">JH702</strain>
    </source>
</reference>
<dbReference type="GO" id="GO:0008253">
    <property type="term" value="F:5'-nucleotidase activity"/>
    <property type="evidence" value="ECO:0007669"/>
    <property type="project" value="UniProtKB-UniRule"/>
</dbReference>
<dbReference type="GO" id="GO:0000166">
    <property type="term" value="F:nucleotide binding"/>
    <property type="evidence" value="ECO:0007669"/>
    <property type="project" value="UniProtKB-KW"/>
</dbReference>
<dbReference type="HAMAP" id="MF_00060">
    <property type="entry name" value="SurE"/>
    <property type="match status" value="1"/>
</dbReference>
<dbReference type="Gene3D" id="3.40.1210.10">
    <property type="entry name" value="Survival protein SurE-like phosphatase/nucleotidase"/>
    <property type="match status" value="1"/>
</dbReference>
<keyword evidence="4 5" id="KW-0378">Hydrolase</keyword>
<dbReference type="InterPro" id="IPR002828">
    <property type="entry name" value="SurE-like_Pase/nucleotidase"/>
</dbReference>